<reference evidence="1 2" key="1">
    <citation type="submission" date="2012-11" db="EMBL/GenBank/DDBJ databases">
        <title>Whole genome sequence of Acidocella aminolytica 101 = DSM 11237.</title>
        <authorList>
            <person name="Azuma Y."/>
            <person name="Higashiura N."/>
            <person name="Hirakawa H."/>
            <person name="Matsushita K."/>
        </authorList>
    </citation>
    <scope>NUCLEOTIDE SEQUENCE [LARGE SCALE GENOMIC DNA]</scope>
    <source>
        <strain evidence="2">101 / DSM 11237</strain>
    </source>
</reference>
<name>A0A0D6PKM5_9PROT</name>
<accession>A0A0D6PKM5</accession>
<proteinExistence type="predicted"/>
<protein>
    <submittedName>
        <fullName evidence="1">Uncharacterized protein</fullName>
    </submittedName>
</protein>
<dbReference type="AlphaFoldDB" id="A0A0D6PKM5"/>
<keyword evidence="2" id="KW-1185">Reference proteome</keyword>
<dbReference type="EMBL" id="BANC01000179">
    <property type="protein sequence ID" value="GAN82217.1"/>
    <property type="molecule type" value="Genomic_DNA"/>
</dbReference>
<sequence length="96" mass="10621">MAWQLDAGMNFTQSGGYIGSVPQLEQKWNNILADLTNGTAGPNFEQNLVEFCSFHHVHYVLIGPGTPKPLLVAIKSLNWPERLNHGVIIVDVPKLL</sequence>
<dbReference type="Proteomes" id="UP000032668">
    <property type="component" value="Unassembled WGS sequence"/>
</dbReference>
<comment type="caution">
    <text evidence="1">The sequence shown here is derived from an EMBL/GenBank/DDBJ whole genome shotgun (WGS) entry which is preliminary data.</text>
</comment>
<evidence type="ECO:0000313" key="1">
    <source>
        <dbReference type="EMBL" id="GAN82217.1"/>
    </source>
</evidence>
<organism evidence="1 2">
    <name type="scientific">Acidocella aminolytica 101 = DSM 11237</name>
    <dbReference type="NCBI Taxonomy" id="1120923"/>
    <lineage>
        <taxon>Bacteria</taxon>
        <taxon>Pseudomonadati</taxon>
        <taxon>Pseudomonadota</taxon>
        <taxon>Alphaproteobacteria</taxon>
        <taxon>Acetobacterales</taxon>
        <taxon>Acidocellaceae</taxon>
        <taxon>Acidocella</taxon>
    </lineage>
</organism>
<dbReference type="STRING" id="1120923.SAMN02746095_03004"/>
<gene>
    <name evidence="1" type="ORF">Aam_182_002</name>
</gene>
<evidence type="ECO:0000313" key="2">
    <source>
        <dbReference type="Proteomes" id="UP000032668"/>
    </source>
</evidence>